<proteinExistence type="predicted"/>
<gene>
    <name evidence="2" type="ORF">COT97_05730</name>
</gene>
<dbReference type="Proteomes" id="UP000229901">
    <property type="component" value="Unassembled WGS sequence"/>
</dbReference>
<name>A0A2H0V3D3_9BACT</name>
<sequence>MILLVIFAFCLIAMFVLFYLDNHKQVRDDEDFYEIMSFVSVFMAIVAGFVVLITNVVCYLGQVDQLEQVTELAEKQVIYQEKADQLVAEFESYLVTTYPEYETEMVGKLHPSSIMNVLFRYPSLRTASMVKDYVEKMSVLWSAVYTNRLKQAKLKRDIFILDRNPFVLSFIMPSIPTDWR</sequence>
<keyword evidence="1" id="KW-1133">Transmembrane helix</keyword>
<evidence type="ECO:0000313" key="3">
    <source>
        <dbReference type="Proteomes" id="UP000229901"/>
    </source>
</evidence>
<comment type="caution">
    <text evidence="2">The sequence shown here is derived from an EMBL/GenBank/DDBJ whole genome shotgun (WGS) entry which is preliminary data.</text>
</comment>
<evidence type="ECO:0000313" key="2">
    <source>
        <dbReference type="EMBL" id="PIR93607.1"/>
    </source>
</evidence>
<dbReference type="EMBL" id="PFAP01000048">
    <property type="protein sequence ID" value="PIR93607.1"/>
    <property type="molecule type" value="Genomic_DNA"/>
</dbReference>
<dbReference type="AlphaFoldDB" id="A0A2H0V3D3"/>
<keyword evidence="1" id="KW-0812">Transmembrane</keyword>
<evidence type="ECO:0008006" key="4">
    <source>
        <dbReference type="Google" id="ProtNLM"/>
    </source>
</evidence>
<feature type="transmembrane region" description="Helical" evidence="1">
    <location>
        <begin position="38"/>
        <end position="60"/>
    </location>
</feature>
<evidence type="ECO:0000256" key="1">
    <source>
        <dbReference type="SAM" id="Phobius"/>
    </source>
</evidence>
<keyword evidence="1" id="KW-0472">Membrane</keyword>
<protein>
    <recommendedName>
        <fullName evidence="4">LemA family protein</fullName>
    </recommendedName>
</protein>
<accession>A0A2H0V3D3</accession>
<organism evidence="2 3">
    <name type="scientific">Candidatus Falkowbacteria bacterium CG10_big_fil_rev_8_21_14_0_10_39_11</name>
    <dbReference type="NCBI Taxonomy" id="1974565"/>
    <lineage>
        <taxon>Bacteria</taxon>
        <taxon>Candidatus Falkowiibacteriota</taxon>
    </lineage>
</organism>
<reference evidence="3" key="1">
    <citation type="submission" date="2017-09" db="EMBL/GenBank/DDBJ databases">
        <title>Depth-based differentiation of microbial function through sediment-hosted aquifers and enrichment of novel symbionts in the deep terrestrial subsurface.</title>
        <authorList>
            <person name="Probst A.J."/>
            <person name="Ladd B."/>
            <person name="Jarett J.K."/>
            <person name="Geller-Mcgrath D.E."/>
            <person name="Sieber C.M.K."/>
            <person name="Emerson J.B."/>
            <person name="Anantharaman K."/>
            <person name="Thomas B.C."/>
            <person name="Malmstrom R."/>
            <person name="Stieglmeier M."/>
            <person name="Klingl A."/>
            <person name="Woyke T."/>
            <person name="Ryan C.M."/>
            <person name="Banfield J.F."/>
        </authorList>
    </citation>
    <scope>NUCLEOTIDE SEQUENCE [LARGE SCALE GENOMIC DNA]</scope>
</reference>